<name>D7G7N0_ECTSI</name>
<dbReference type="Pfam" id="PF02375">
    <property type="entry name" value="JmjN"/>
    <property type="match status" value="1"/>
</dbReference>
<evidence type="ECO:0000259" key="2">
    <source>
        <dbReference type="PROSITE" id="PS51183"/>
    </source>
</evidence>
<feature type="region of interest" description="Disordered" evidence="1">
    <location>
        <begin position="105"/>
        <end position="147"/>
    </location>
</feature>
<dbReference type="PROSITE" id="PS51183">
    <property type="entry name" value="JMJN"/>
    <property type="match status" value="1"/>
</dbReference>
<dbReference type="InParanoid" id="D7G7N0"/>
<dbReference type="GO" id="GO:0051864">
    <property type="term" value="F:histone H3K36 demethylase activity"/>
    <property type="evidence" value="ECO:0007669"/>
    <property type="project" value="TreeGrafter"/>
</dbReference>
<proteinExistence type="predicted"/>
<protein>
    <submittedName>
        <fullName evidence="4">Uncharacterized protein</fullName>
    </submittedName>
</protein>
<dbReference type="InterPro" id="IPR003347">
    <property type="entry name" value="JmjC_dom"/>
</dbReference>
<dbReference type="GO" id="GO:0005634">
    <property type="term" value="C:nucleus"/>
    <property type="evidence" value="ECO:0007669"/>
    <property type="project" value="TreeGrafter"/>
</dbReference>
<reference evidence="4 5" key="1">
    <citation type="journal article" date="2010" name="Nature">
        <title>The Ectocarpus genome and the independent evolution of multicellularity in brown algae.</title>
        <authorList>
            <person name="Cock J.M."/>
            <person name="Sterck L."/>
            <person name="Rouze P."/>
            <person name="Scornet D."/>
            <person name="Allen A.E."/>
            <person name="Amoutzias G."/>
            <person name="Anthouard V."/>
            <person name="Artiguenave F."/>
            <person name="Aury J.M."/>
            <person name="Badger J.H."/>
            <person name="Beszteri B."/>
            <person name="Billiau K."/>
            <person name="Bonnet E."/>
            <person name="Bothwell J.H."/>
            <person name="Bowler C."/>
            <person name="Boyen C."/>
            <person name="Brownlee C."/>
            <person name="Carrano C.J."/>
            <person name="Charrier B."/>
            <person name="Cho G.Y."/>
            <person name="Coelho S.M."/>
            <person name="Collen J."/>
            <person name="Corre E."/>
            <person name="Da Silva C."/>
            <person name="Delage L."/>
            <person name="Delaroque N."/>
            <person name="Dittami S.M."/>
            <person name="Doulbeau S."/>
            <person name="Elias M."/>
            <person name="Farnham G."/>
            <person name="Gachon C.M."/>
            <person name="Gschloessl B."/>
            <person name="Heesch S."/>
            <person name="Jabbari K."/>
            <person name="Jubin C."/>
            <person name="Kawai H."/>
            <person name="Kimura K."/>
            <person name="Kloareg B."/>
            <person name="Kupper F.C."/>
            <person name="Lang D."/>
            <person name="Le Bail A."/>
            <person name="Leblanc C."/>
            <person name="Lerouge P."/>
            <person name="Lohr M."/>
            <person name="Lopez P.J."/>
            <person name="Martens C."/>
            <person name="Maumus F."/>
            <person name="Michel G."/>
            <person name="Miranda-Saavedra D."/>
            <person name="Morales J."/>
            <person name="Moreau H."/>
            <person name="Motomura T."/>
            <person name="Nagasato C."/>
            <person name="Napoli C.A."/>
            <person name="Nelson D.R."/>
            <person name="Nyvall-Collen P."/>
            <person name="Peters A.F."/>
            <person name="Pommier C."/>
            <person name="Potin P."/>
            <person name="Poulain J."/>
            <person name="Quesneville H."/>
            <person name="Read B."/>
            <person name="Rensing S.A."/>
            <person name="Ritter A."/>
            <person name="Rousvoal S."/>
            <person name="Samanta M."/>
            <person name="Samson G."/>
            <person name="Schroeder D.C."/>
            <person name="Segurens B."/>
            <person name="Strittmatter M."/>
            <person name="Tonon T."/>
            <person name="Tregear J.W."/>
            <person name="Valentin K."/>
            <person name="von Dassow P."/>
            <person name="Yamagishi T."/>
            <person name="Van de Peer Y."/>
            <person name="Wincker P."/>
        </authorList>
    </citation>
    <scope>NUCLEOTIDE SEQUENCE [LARGE SCALE GENOMIC DNA]</scope>
    <source>
        <strain evidence="5">Ec32 / CCAP1310/4</strain>
    </source>
</reference>
<dbReference type="SUPFAM" id="SSF51197">
    <property type="entry name" value="Clavaminate synthase-like"/>
    <property type="match status" value="1"/>
</dbReference>
<dbReference type="AlphaFoldDB" id="D7G7N0"/>
<dbReference type="EMBL" id="FN649075">
    <property type="protein sequence ID" value="CBJ27769.1"/>
    <property type="molecule type" value="Genomic_DNA"/>
</dbReference>
<accession>D7G7N0</accession>
<dbReference type="STRING" id="2880.D7G7N0"/>
<dbReference type="Proteomes" id="UP000002630">
    <property type="component" value="Linkage Group LG21"/>
</dbReference>
<dbReference type="EMBL" id="FN649746">
    <property type="protein sequence ID" value="CBJ27769.1"/>
    <property type="molecule type" value="Genomic_DNA"/>
</dbReference>
<evidence type="ECO:0000313" key="5">
    <source>
        <dbReference type="Proteomes" id="UP000002630"/>
    </source>
</evidence>
<dbReference type="PANTHER" id="PTHR10694">
    <property type="entry name" value="LYSINE-SPECIFIC DEMETHYLASE"/>
    <property type="match status" value="1"/>
</dbReference>
<organism evidence="4 5">
    <name type="scientific">Ectocarpus siliculosus</name>
    <name type="common">Brown alga</name>
    <name type="synonym">Conferva siliculosa</name>
    <dbReference type="NCBI Taxonomy" id="2880"/>
    <lineage>
        <taxon>Eukaryota</taxon>
        <taxon>Sar</taxon>
        <taxon>Stramenopiles</taxon>
        <taxon>Ochrophyta</taxon>
        <taxon>PX clade</taxon>
        <taxon>Phaeophyceae</taxon>
        <taxon>Ectocarpales</taxon>
        <taxon>Ectocarpaceae</taxon>
        <taxon>Ectocarpus</taxon>
    </lineage>
</organism>
<dbReference type="eggNOG" id="KOG0958">
    <property type="taxonomic scope" value="Eukaryota"/>
</dbReference>
<feature type="domain" description="JmjC" evidence="3">
    <location>
        <begin position="218"/>
        <end position="342"/>
    </location>
</feature>
<feature type="domain" description="JmjN" evidence="2">
    <location>
        <begin position="6"/>
        <end position="48"/>
    </location>
</feature>
<dbReference type="PANTHER" id="PTHR10694:SF7">
    <property type="entry name" value="[HISTONE H3]-TRIMETHYL-L-LYSINE(9) DEMETHYLASE"/>
    <property type="match status" value="1"/>
</dbReference>
<dbReference type="Pfam" id="PF02373">
    <property type="entry name" value="JmjC"/>
    <property type="match status" value="1"/>
</dbReference>
<dbReference type="InterPro" id="IPR003349">
    <property type="entry name" value="JmjN"/>
</dbReference>
<dbReference type="PROSITE" id="PS51184">
    <property type="entry name" value="JMJC"/>
    <property type="match status" value="1"/>
</dbReference>
<keyword evidence="5" id="KW-1185">Reference proteome</keyword>
<dbReference type="SMART" id="SM00558">
    <property type="entry name" value="JmjC"/>
    <property type="match status" value="1"/>
</dbReference>
<gene>
    <name evidence="4" type="ORF">Esi_0084_0076</name>
</gene>
<sequence>MAETTCPVFRPTEQEFKSFRRYIEDVVDRIAGKAGLCKIIPPPGWAARRRDTAEEMCKSVYIPAPIRQCVSSTRSNGVYSVDVVENPPMTLAEFKEYADKRAPFPSSTASAGCPGSAAVGVRRGRSGGVSSADPAEGGGADGEGGGGRGGGGGGCGYGGGYGFSSGVGSAGSAGTQAGSSRTEESEVARRVRMFWRSLGPNSEAPVYGADTLGTLFAEDDNDAWNVGRLDTILQLLKANLPGITTPMLYAGMWRSMFAFHVEDVNLYSINYLHRGDPKSWYGIPPGSRQRFESLAQAFFTEEFRTCKHHMRHKTTMISPLQIQKAGIGYCTAVQARRKEGGS</sequence>
<dbReference type="OrthoDB" id="9547406at2759"/>
<dbReference type="GO" id="GO:0032454">
    <property type="term" value="F:histone H3K9 demethylase activity"/>
    <property type="evidence" value="ECO:0007669"/>
    <property type="project" value="TreeGrafter"/>
</dbReference>
<feature type="compositionally biased region" description="Gly residues" evidence="1">
    <location>
        <begin position="136"/>
        <end position="147"/>
    </location>
</feature>
<evidence type="ECO:0000256" key="1">
    <source>
        <dbReference type="SAM" id="MobiDB-lite"/>
    </source>
</evidence>
<dbReference type="Gene3D" id="2.60.120.650">
    <property type="entry name" value="Cupin"/>
    <property type="match status" value="1"/>
</dbReference>
<dbReference type="GO" id="GO:0000785">
    <property type="term" value="C:chromatin"/>
    <property type="evidence" value="ECO:0007669"/>
    <property type="project" value="TreeGrafter"/>
</dbReference>
<evidence type="ECO:0000259" key="3">
    <source>
        <dbReference type="PROSITE" id="PS51184"/>
    </source>
</evidence>
<dbReference type="SMART" id="SM00545">
    <property type="entry name" value="JmjN"/>
    <property type="match status" value="1"/>
</dbReference>
<dbReference type="GO" id="GO:0010468">
    <property type="term" value="P:regulation of gene expression"/>
    <property type="evidence" value="ECO:0007669"/>
    <property type="project" value="TreeGrafter"/>
</dbReference>
<evidence type="ECO:0000313" key="4">
    <source>
        <dbReference type="EMBL" id="CBJ27769.1"/>
    </source>
</evidence>